<evidence type="ECO:0000256" key="11">
    <source>
        <dbReference type="ARBA" id="ARBA00022694"/>
    </source>
</evidence>
<feature type="binding site" evidence="15 16">
    <location>
        <position position="112"/>
    </location>
    <ligand>
        <name>S-adenosyl-L-methionine</name>
        <dbReference type="ChEBI" id="CHEBI:59789"/>
    </ligand>
</feature>
<dbReference type="GO" id="GO:0002939">
    <property type="term" value="P:tRNA N1-guanine methylation"/>
    <property type="evidence" value="ECO:0007669"/>
    <property type="project" value="TreeGrafter"/>
</dbReference>
<dbReference type="InterPro" id="IPR016009">
    <property type="entry name" value="tRNA_MeTrfase_TRMD/TRM10"/>
</dbReference>
<dbReference type="Pfam" id="PF01746">
    <property type="entry name" value="tRNA_m1G_MT"/>
    <property type="match status" value="1"/>
</dbReference>
<dbReference type="InterPro" id="IPR002649">
    <property type="entry name" value="tRNA_m1G_MeTrfase_TrmD"/>
</dbReference>
<evidence type="ECO:0000256" key="5">
    <source>
        <dbReference type="ARBA" id="ARBA00012807"/>
    </source>
</evidence>
<evidence type="ECO:0000256" key="8">
    <source>
        <dbReference type="ARBA" id="ARBA00022603"/>
    </source>
</evidence>
<dbReference type="PANTHER" id="PTHR46417">
    <property type="entry name" value="TRNA (GUANINE-N(1)-)-METHYLTRANSFERASE"/>
    <property type="match status" value="1"/>
</dbReference>
<accession>A0A484HKW3</accession>
<dbReference type="AlphaFoldDB" id="A0A484HKW3"/>
<evidence type="ECO:0000256" key="15">
    <source>
        <dbReference type="HAMAP-Rule" id="MF_00605"/>
    </source>
</evidence>
<feature type="binding site" evidence="15 16">
    <location>
        <begin position="132"/>
        <end position="137"/>
    </location>
    <ligand>
        <name>S-adenosyl-L-methionine</name>
        <dbReference type="ChEBI" id="CHEBI:59789"/>
    </ligand>
</feature>
<organism evidence="19">
    <name type="scientific">uncultured Desulfobacteraceae bacterium</name>
    <dbReference type="NCBI Taxonomy" id="218296"/>
    <lineage>
        <taxon>Bacteria</taxon>
        <taxon>Pseudomonadati</taxon>
        <taxon>Thermodesulfobacteriota</taxon>
        <taxon>Desulfobacteria</taxon>
        <taxon>Desulfobacterales</taxon>
        <taxon>Desulfobacteraceae</taxon>
        <taxon>environmental samples</taxon>
    </lineage>
</organism>
<protein>
    <recommendedName>
        <fullName evidence="6 15">tRNA (guanine-N(1)-)-methyltransferase</fullName>
        <ecNumber evidence="5 15">2.1.1.228</ecNumber>
    </recommendedName>
    <alternativeName>
        <fullName evidence="12 15">M1G-methyltransferase</fullName>
    </alternativeName>
    <alternativeName>
        <fullName evidence="13 15">tRNA [GM37] methyltransferase</fullName>
    </alternativeName>
</protein>
<evidence type="ECO:0000256" key="2">
    <source>
        <dbReference type="ARBA" id="ARBA00004496"/>
    </source>
</evidence>
<dbReference type="GO" id="GO:0052906">
    <property type="term" value="F:tRNA (guanine(37)-N1)-methyltransferase activity"/>
    <property type="evidence" value="ECO:0007669"/>
    <property type="project" value="UniProtKB-UniRule"/>
</dbReference>
<evidence type="ECO:0000256" key="14">
    <source>
        <dbReference type="ARBA" id="ARBA00047783"/>
    </source>
</evidence>
<evidence type="ECO:0000313" key="19">
    <source>
        <dbReference type="EMBL" id="VEN73899.1"/>
    </source>
</evidence>
<comment type="similarity">
    <text evidence="3 15 17">Belongs to the RNA methyltransferase TrmD family.</text>
</comment>
<evidence type="ECO:0000256" key="6">
    <source>
        <dbReference type="ARBA" id="ARBA00014679"/>
    </source>
</evidence>
<evidence type="ECO:0000256" key="1">
    <source>
        <dbReference type="ARBA" id="ARBA00002634"/>
    </source>
</evidence>
<dbReference type="PANTHER" id="PTHR46417:SF1">
    <property type="entry name" value="TRNA (GUANINE-N(1)-)-METHYLTRANSFERASE"/>
    <property type="match status" value="1"/>
</dbReference>
<dbReference type="InterPro" id="IPR029028">
    <property type="entry name" value="Alpha/beta_knot_MTases"/>
</dbReference>
<comment type="catalytic activity">
    <reaction evidence="14 15 17">
        <text>guanosine(37) in tRNA + S-adenosyl-L-methionine = N(1)-methylguanosine(37) in tRNA + S-adenosyl-L-homocysteine + H(+)</text>
        <dbReference type="Rhea" id="RHEA:36899"/>
        <dbReference type="Rhea" id="RHEA-COMP:10145"/>
        <dbReference type="Rhea" id="RHEA-COMP:10147"/>
        <dbReference type="ChEBI" id="CHEBI:15378"/>
        <dbReference type="ChEBI" id="CHEBI:57856"/>
        <dbReference type="ChEBI" id="CHEBI:59789"/>
        <dbReference type="ChEBI" id="CHEBI:73542"/>
        <dbReference type="ChEBI" id="CHEBI:74269"/>
        <dbReference type="EC" id="2.1.1.228"/>
    </reaction>
</comment>
<dbReference type="PIRSF" id="PIRSF000386">
    <property type="entry name" value="tRNA_mtase"/>
    <property type="match status" value="1"/>
</dbReference>
<dbReference type="Gene3D" id="3.40.1280.10">
    <property type="match status" value="1"/>
</dbReference>
<name>A0A484HKW3_9BACT</name>
<proteinExistence type="inferred from homology"/>
<keyword evidence="11 15" id="KW-0819">tRNA processing</keyword>
<evidence type="ECO:0000256" key="7">
    <source>
        <dbReference type="ARBA" id="ARBA00022490"/>
    </source>
</evidence>
<evidence type="ECO:0000256" key="17">
    <source>
        <dbReference type="RuleBase" id="RU003464"/>
    </source>
</evidence>
<dbReference type="CDD" id="cd18080">
    <property type="entry name" value="TrmD-like"/>
    <property type="match status" value="1"/>
</dbReference>
<dbReference type="InterPro" id="IPR029026">
    <property type="entry name" value="tRNA_m1G_MTases_N"/>
</dbReference>
<comment type="subcellular location">
    <subcellularLocation>
        <location evidence="2 15 17">Cytoplasm</location>
    </subcellularLocation>
</comment>
<dbReference type="EC" id="2.1.1.228" evidence="5 15"/>
<evidence type="ECO:0000256" key="10">
    <source>
        <dbReference type="ARBA" id="ARBA00022691"/>
    </source>
</evidence>
<dbReference type="NCBIfam" id="TIGR00088">
    <property type="entry name" value="trmD"/>
    <property type="match status" value="1"/>
</dbReference>
<sequence>MDLIVLTLFPGMFDAFWEHGIIRRAVSNGKIRARAIDIRDCAEGKHRTADDRPYGGGCGMVMKPDPIARAMGRAMEKAPGARRVLLTPQGRTLDQGLVEKLAGLEGMILVCGRYEGVDERLREHHIDDEISVGDYVLSGGETAAMILMDSVVRMIPGALGSRESALEDSFSNDRLKHPQYTRPRVFEGSETPGVLLSGDHGRIKMWRAEMSLAHTLINKPDLLEKRPPDEMETKILKKWRGNIDRILESLHGPGPLPGGR</sequence>
<dbReference type="SUPFAM" id="SSF75217">
    <property type="entry name" value="alpha/beta knot"/>
    <property type="match status" value="1"/>
</dbReference>
<gene>
    <name evidence="15 19" type="primary">trmD</name>
    <name evidence="19" type="ORF">EPICR_20369</name>
</gene>
<dbReference type="NCBIfam" id="NF000648">
    <property type="entry name" value="PRK00026.1"/>
    <property type="match status" value="1"/>
</dbReference>
<dbReference type="InterPro" id="IPR023148">
    <property type="entry name" value="tRNA_m1G_MeTrfase_C_sf"/>
</dbReference>
<keyword evidence="7 15" id="KW-0963">Cytoplasm</keyword>
<evidence type="ECO:0000259" key="18">
    <source>
        <dbReference type="Pfam" id="PF01746"/>
    </source>
</evidence>
<feature type="domain" description="tRNA methyltransferase TRMD/TRM10-type" evidence="18">
    <location>
        <begin position="1"/>
        <end position="225"/>
    </location>
</feature>
<keyword evidence="9 15" id="KW-0808">Transferase</keyword>
<dbReference type="EMBL" id="CAACVI010000012">
    <property type="protein sequence ID" value="VEN73899.1"/>
    <property type="molecule type" value="Genomic_DNA"/>
</dbReference>
<dbReference type="HAMAP" id="MF_00605">
    <property type="entry name" value="TrmD"/>
    <property type="match status" value="1"/>
</dbReference>
<evidence type="ECO:0000256" key="12">
    <source>
        <dbReference type="ARBA" id="ARBA00029736"/>
    </source>
</evidence>
<reference evidence="19" key="1">
    <citation type="submission" date="2019-01" db="EMBL/GenBank/DDBJ databases">
        <authorList>
            <consortium name="Genoscope - CEA"/>
            <person name="William W."/>
        </authorList>
    </citation>
    <scope>NUCLEOTIDE SEQUENCE</scope>
    <source>
        <strain evidence="19">CR-1</strain>
    </source>
</reference>
<dbReference type="Gene3D" id="1.10.1270.20">
    <property type="entry name" value="tRNA(m1g37)methyltransferase, domain 2"/>
    <property type="match status" value="1"/>
</dbReference>
<evidence type="ECO:0000256" key="13">
    <source>
        <dbReference type="ARBA" id="ARBA00033392"/>
    </source>
</evidence>
<evidence type="ECO:0000256" key="16">
    <source>
        <dbReference type="PIRSR" id="PIRSR000386-1"/>
    </source>
</evidence>
<keyword evidence="8 15" id="KW-0489">Methyltransferase</keyword>
<evidence type="ECO:0000256" key="9">
    <source>
        <dbReference type="ARBA" id="ARBA00022679"/>
    </source>
</evidence>
<comment type="subunit">
    <text evidence="4 15 17">Homodimer.</text>
</comment>
<evidence type="ECO:0000256" key="3">
    <source>
        <dbReference type="ARBA" id="ARBA00007630"/>
    </source>
</evidence>
<keyword evidence="10 15" id="KW-0949">S-adenosyl-L-methionine</keyword>
<comment type="function">
    <text evidence="1 15 17">Specifically methylates guanosine-37 in various tRNAs.</text>
</comment>
<dbReference type="GO" id="GO:0005829">
    <property type="term" value="C:cytosol"/>
    <property type="evidence" value="ECO:0007669"/>
    <property type="project" value="TreeGrafter"/>
</dbReference>
<evidence type="ECO:0000256" key="4">
    <source>
        <dbReference type="ARBA" id="ARBA00011738"/>
    </source>
</evidence>
<dbReference type="FunFam" id="3.40.1280.10:FF:000001">
    <property type="entry name" value="tRNA (guanine-N(1)-)-methyltransferase"/>
    <property type="match status" value="1"/>
</dbReference>